<dbReference type="GO" id="GO:0043115">
    <property type="term" value="F:precorrin-2 dehydrogenase activity"/>
    <property type="evidence" value="ECO:0007669"/>
    <property type="project" value="UniProtKB-EC"/>
</dbReference>
<dbReference type="OrthoDB" id="1721126at2759"/>
<proteinExistence type="predicted"/>
<evidence type="ECO:0000256" key="8">
    <source>
        <dbReference type="SAM" id="Phobius"/>
    </source>
</evidence>
<reference evidence="11 12" key="1">
    <citation type="submission" date="2018-02" db="EMBL/GenBank/DDBJ databases">
        <title>Genome sequence of the basidiomycete white-rot fungus Phlebia centrifuga.</title>
        <authorList>
            <person name="Granchi Z."/>
            <person name="Peng M."/>
            <person name="de Vries R.P."/>
            <person name="Hilden K."/>
            <person name="Makela M.R."/>
            <person name="Grigoriev I."/>
            <person name="Riley R."/>
        </authorList>
    </citation>
    <scope>NUCLEOTIDE SEQUENCE [LARGE SCALE GENOMIC DNA]</scope>
    <source>
        <strain evidence="11 12">FBCC195</strain>
    </source>
</reference>
<dbReference type="Gene3D" id="3.30.160.110">
    <property type="entry name" value="Siroheme synthase, domain 2"/>
    <property type="match status" value="1"/>
</dbReference>
<dbReference type="PANTHER" id="PTHR35330:SF1">
    <property type="entry name" value="SIROHEME BIOSYNTHESIS PROTEIN MET8"/>
    <property type="match status" value="1"/>
</dbReference>
<dbReference type="PANTHER" id="PTHR35330">
    <property type="entry name" value="SIROHEME BIOSYNTHESIS PROTEIN MET8"/>
    <property type="match status" value="1"/>
</dbReference>
<feature type="domain" description="Siroheme biosynthesis protein Met8 C-terminal" evidence="9">
    <location>
        <begin position="213"/>
        <end position="283"/>
    </location>
</feature>
<dbReference type="Pfam" id="PF14823">
    <property type="entry name" value="Sirohm_synth_C"/>
    <property type="match status" value="1"/>
</dbReference>
<organism evidence="11 12">
    <name type="scientific">Hermanssonia centrifuga</name>
    <dbReference type="NCBI Taxonomy" id="98765"/>
    <lineage>
        <taxon>Eukaryota</taxon>
        <taxon>Fungi</taxon>
        <taxon>Dikarya</taxon>
        <taxon>Basidiomycota</taxon>
        <taxon>Agaricomycotina</taxon>
        <taxon>Agaricomycetes</taxon>
        <taxon>Polyporales</taxon>
        <taxon>Meruliaceae</taxon>
        <taxon>Hermanssonia</taxon>
    </lineage>
</organism>
<accession>A0A2R6PCT0</accession>
<dbReference type="InterPro" id="IPR036291">
    <property type="entry name" value="NAD(P)-bd_dom_sf"/>
</dbReference>
<evidence type="ECO:0000259" key="10">
    <source>
        <dbReference type="Pfam" id="PF14824"/>
    </source>
</evidence>
<keyword evidence="8" id="KW-1133">Transmembrane helix</keyword>
<dbReference type="EMBL" id="MLYV02000502">
    <property type="protein sequence ID" value="PSR88863.1"/>
    <property type="molecule type" value="Genomic_DNA"/>
</dbReference>
<feature type="region of interest" description="Disordered" evidence="7">
    <location>
        <begin position="1"/>
        <end position="24"/>
    </location>
</feature>
<sequence>MPVEMRKATADPPRPSGTLSVGGGLEQPRGYPGLSISSFSPVTNSQLYSTLCMASNISALSGGSLLLAWQLKDKHVLIVGGGDVASGRIESVLVADAKITLISPRAGLHSLTKRFIEATDRITYHDRVFNGAEDLGGIDMVLTAIDDVEKSREICALCRSLKIPVNVADIPSSCDFYFGSQVRDGPLQIMVSTNGQSPKLANIIRRKIEESLPEHAGEGIEKVGILRSKLKERAPGVGGEVGKRRMRWMIDVCNSWEMEELALLDDEMMVKLLDDGWEKNRVPKLTEVAPHARGTAASKSDLQGQGSPLPFAMSIPLMYGVITGLVFTAGLVTGSVRSTRH</sequence>
<feature type="domain" description="Siroheme synthase central" evidence="10">
    <location>
        <begin position="184"/>
        <end position="210"/>
    </location>
</feature>
<dbReference type="GO" id="GO:0004325">
    <property type="term" value="F:ferrochelatase activity"/>
    <property type="evidence" value="ECO:0007669"/>
    <property type="project" value="InterPro"/>
</dbReference>
<evidence type="ECO:0000256" key="7">
    <source>
        <dbReference type="SAM" id="MobiDB-lite"/>
    </source>
</evidence>
<keyword evidence="8" id="KW-0472">Membrane</keyword>
<protein>
    <recommendedName>
        <fullName evidence="2">precorrin-2 dehydrogenase</fullName>
        <ecNumber evidence="2">1.3.1.76</ecNumber>
    </recommendedName>
</protein>
<keyword evidence="4" id="KW-0520">NAD</keyword>
<comment type="caution">
    <text evidence="11">The sequence shown here is derived from an EMBL/GenBank/DDBJ whole genome shotgun (WGS) entry which is preliminary data.</text>
</comment>
<evidence type="ECO:0000256" key="6">
    <source>
        <dbReference type="ARBA" id="ARBA00047561"/>
    </source>
</evidence>
<feature type="transmembrane region" description="Helical" evidence="8">
    <location>
        <begin position="317"/>
        <end position="336"/>
    </location>
</feature>
<evidence type="ECO:0000256" key="5">
    <source>
        <dbReference type="ARBA" id="ARBA00023244"/>
    </source>
</evidence>
<dbReference type="InterPro" id="IPR028161">
    <property type="entry name" value="Met8-like"/>
</dbReference>
<gene>
    <name evidence="11" type="ORF">PHLCEN_2v5012</name>
</gene>
<dbReference type="GO" id="GO:0019354">
    <property type="term" value="P:siroheme biosynthetic process"/>
    <property type="evidence" value="ECO:0007669"/>
    <property type="project" value="UniProtKB-UniPathway"/>
</dbReference>
<keyword evidence="5" id="KW-0627">Porphyrin biosynthesis</keyword>
<keyword evidence="8" id="KW-0812">Transmembrane</keyword>
<dbReference type="SUPFAM" id="SSF51735">
    <property type="entry name" value="NAD(P)-binding Rossmann-fold domains"/>
    <property type="match status" value="1"/>
</dbReference>
<dbReference type="AlphaFoldDB" id="A0A2R6PCT0"/>
<dbReference type="InterPro" id="IPR028162">
    <property type="entry name" value="Met8_C"/>
</dbReference>
<dbReference type="SUPFAM" id="SSF75615">
    <property type="entry name" value="Siroheme synthase middle domains-like"/>
    <property type="match status" value="1"/>
</dbReference>
<dbReference type="Pfam" id="PF14824">
    <property type="entry name" value="Sirohm_synth_M"/>
    <property type="match status" value="1"/>
</dbReference>
<comment type="catalytic activity">
    <reaction evidence="6">
        <text>precorrin-2 + NAD(+) = sirohydrochlorin + NADH + 2 H(+)</text>
        <dbReference type="Rhea" id="RHEA:15613"/>
        <dbReference type="ChEBI" id="CHEBI:15378"/>
        <dbReference type="ChEBI" id="CHEBI:57540"/>
        <dbReference type="ChEBI" id="CHEBI:57945"/>
        <dbReference type="ChEBI" id="CHEBI:58351"/>
        <dbReference type="ChEBI" id="CHEBI:58827"/>
        <dbReference type="EC" id="1.3.1.76"/>
    </reaction>
</comment>
<dbReference type="InterPro" id="IPR006367">
    <property type="entry name" value="Sirohaem_synthase_N"/>
</dbReference>
<dbReference type="UniPathway" id="UPA00262">
    <property type="reaction ID" value="UER00222"/>
</dbReference>
<evidence type="ECO:0000313" key="12">
    <source>
        <dbReference type="Proteomes" id="UP000186601"/>
    </source>
</evidence>
<evidence type="ECO:0000313" key="11">
    <source>
        <dbReference type="EMBL" id="PSR88863.1"/>
    </source>
</evidence>
<dbReference type="Pfam" id="PF13241">
    <property type="entry name" value="NAD_binding_7"/>
    <property type="match status" value="1"/>
</dbReference>
<name>A0A2R6PCT0_9APHY</name>
<keyword evidence="3" id="KW-0560">Oxidoreductase</keyword>
<keyword evidence="12" id="KW-1185">Reference proteome</keyword>
<dbReference type="STRING" id="98765.A0A2R6PCT0"/>
<dbReference type="EC" id="1.3.1.76" evidence="2"/>
<comment type="pathway">
    <text evidence="1">Porphyrin-containing compound metabolism; siroheme biosynthesis; sirohydrochlorin from precorrin-2: step 1/1.</text>
</comment>
<dbReference type="InterPro" id="IPR028281">
    <property type="entry name" value="Sirohaem_synthase_central"/>
</dbReference>
<evidence type="ECO:0000256" key="3">
    <source>
        <dbReference type="ARBA" id="ARBA00023002"/>
    </source>
</evidence>
<dbReference type="NCBIfam" id="TIGR01470">
    <property type="entry name" value="cysG_Nterm"/>
    <property type="match status" value="1"/>
</dbReference>
<dbReference type="Proteomes" id="UP000186601">
    <property type="component" value="Unassembled WGS sequence"/>
</dbReference>
<evidence type="ECO:0000256" key="2">
    <source>
        <dbReference type="ARBA" id="ARBA00012400"/>
    </source>
</evidence>
<evidence type="ECO:0000256" key="1">
    <source>
        <dbReference type="ARBA" id="ARBA00005010"/>
    </source>
</evidence>
<evidence type="ECO:0000259" key="9">
    <source>
        <dbReference type="Pfam" id="PF14823"/>
    </source>
</evidence>
<dbReference type="Gene3D" id="3.40.50.720">
    <property type="entry name" value="NAD(P)-binding Rossmann-like Domain"/>
    <property type="match status" value="1"/>
</dbReference>
<dbReference type="Gene3D" id="1.10.3280.10">
    <property type="entry name" value="Siroheme synthase, domain 3"/>
    <property type="match status" value="1"/>
</dbReference>
<evidence type="ECO:0000256" key="4">
    <source>
        <dbReference type="ARBA" id="ARBA00023027"/>
    </source>
</evidence>